<accession>X0THP9</accession>
<dbReference type="AlphaFoldDB" id="X0THP9"/>
<evidence type="ECO:0000313" key="1">
    <source>
        <dbReference type="EMBL" id="GAF87657.1"/>
    </source>
</evidence>
<proteinExistence type="predicted"/>
<dbReference type="EMBL" id="BARS01015167">
    <property type="protein sequence ID" value="GAF87657.1"/>
    <property type="molecule type" value="Genomic_DNA"/>
</dbReference>
<gene>
    <name evidence="1" type="ORF">S01H1_25158</name>
</gene>
<organism evidence="1">
    <name type="scientific">marine sediment metagenome</name>
    <dbReference type="NCBI Taxonomy" id="412755"/>
    <lineage>
        <taxon>unclassified sequences</taxon>
        <taxon>metagenomes</taxon>
        <taxon>ecological metagenomes</taxon>
    </lineage>
</organism>
<name>X0THP9_9ZZZZ</name>
<sequence>MHNEDEISTRDQRRDYRCQVDYARPYFVDDDMTMALIMLGTLLTAADTAKDDSKDFVGYMMASSSIDQIEETITSRIEELEKGLFD</sequence>
<reference evidence="1" key="1">
    <citation type="journal article" date="2014" name="Front. Microbiol.">
        <title>High frequency of phylogenetically diverse reductive dehalogenase-homologous genes in deep subseafloor sedimentary metagenomes.</title>
        <authorList>
            <person name="Kawai M."/>
            <person name="Futagami T."/>
            <person name="Toyoda A."/>
            <person name="Takaki Y."/>
            <person name="Nishi S."/>
            <person name="Hori S."/>
            <person name="Arai W."/>
            <person name="Tsubouchi T."/>
            <person name="Morono Y."/>
            <person name="Uchiyama I."/>
            <person name="Ito T."/>
            <person name="Fujiyama A."/>
            <person name="Inagaki F."/>
            <person name="Takami H."/>
        </authorList>
    </citation>
    <scope>NUCLEOTIDE SEQUENCE</scope>
    <source>
        <strain evidence="1">Expedition CK06-06</strain>
    </source>
</reference>
<protein>
    <submittedName>
        <fullName evidence="1">Uncharacterized protein</fullName>
    </submittedName>
</protein>
<comment type="caution">
    <text evidence="1">The sequence shown here is derived from an EMBL/GenBank/DDBJ whole genome shotgun (WGS) entry which is preliminary data.</text>
</comment>